<proteinExistence type="predicted"/>
<dbReference type="InterPro" id="IPR036890">
    <property type="entry name" value="HATPase_C_sf"/>
</dbReference>
<feature type="compositionally biased region" description="Polar residues" evidence="1">
    <location>
        <begin position="315"/>
        <end position="334"/>
    </location>
</feature>
<evidence type="ECO:0000259" key="3">
    <source>
        <dbReference type="Pfam" id="PF06580"/>
    </source>
</evidence>
<dbReference type="Proteomes" id="UP000614811">
    <property type="component" value="Unassembled WGS sequence"/>
</dbReference>
<reference evidence="4" key="1">
    <citation type="journal article" date="2014" name="Int. J. Syst. Evol. Microbiol.">
        <title>Complete genome sequence of Corynebacterium casei LMG S-19264T (=DSM 44701T), isolated from a smear-ripened cheese.</title>
        <authorList>
            <consortium name="US DOE Joint Genome Institute (JGI-PGF)"/>
            <person name="Walter F."/>
            <person name="Albersmeier A."/>
            <person name="Kalinowski J."/>
            <person name="Ruckert C."/>
        </authorList>
    </citation>
    <scope>NUCLEOTIDE SEQUENCE</scope>
    <source>
        <strain evidence="4">KCTC 12711</strain>
    </source>
</reference>
<reference evidence="4" key="2">
    <citation type="submission" date="2020-09" db="EMBL/GenBank/DDBJ databases">
        <authorList>
            <person name="Sun Q."/>
            <person name="Kim S."/>
        </authorList>
    </citation>
    <scope>NUCLEOTIDE SEQUENCE</scope>
    <source>
        <strain evidence="4">KCTC 12711</strain>
    </source>
</reference>
<feature type="domain" description="Signal transduction histidine kinase internal region" evidence="3">
    <location>
        <begin position="180"/>
        <end position="259"/>
    </location>
</feature>
<dbReference type="RefSeq" id="WP_189398317.1">
    <property type="nucleotide sequence ID" value="NZ_BMXA01000001.1"/>
</dbReference>
<evidence type="ECO:0000313" key="5">
    <source>
        <dbReference type="Proteomes" id="UP000614811"/>
    </source>
</evidence>
<dbReference type="Pfam" id="PF06580">
    <property type="entry name" value="His_kinase"/>
    <property type="match status" value="1"/>
</dbReference>
<dbReference type="InterPro" id="IPR050640">
    <property type="entry name" value="Bact_2-comp_sensor_kinase"/>
</dbReference>
<keyword evidence="2" id="KW-1133">Transmembrane helix</keyword>
<dbReference type="GO" id="GO:0000155">
    <property type="term" value="F:phosphorelay sensor kinase activity"/>
    <property type="evidence" value="ECO:0007669"/>
    <property type="project" value="InterPro"/>
</dbReference>
<dbReference type="AlphaFoldDB" id="A0A918RFY2"/>
<feature type="region of interest" description="Disordered" evidence="1">
    <location>
        <begin position="315"/>
        <end position="336"/>
    </location>
</feature>
<evidence type="ECO:0000256" key="2">
    <source>
        <dbReference type="SAM" id="Phobius"/>
    </source>
</evidence>
<dbReference type="PANTHER" id="PTHR34220">
    <property type="entry name" value="SENSOR HISTIDINE KINASE YPDA"/>
    <property type="match status" value="1"/>
</dbReference>
<dbReference type="SUPFAM" id="SSF55874">
    <property type="entry name" value="ATPase domain of HSP90 chaperone/DNA topoisomerase II/histidine kinase"/>
    <property type="match status" value="1"/>
</dbReference>
<keyword evidence="5" id="KW-1185">Reference proteome</keyword>
<dbReference type="PANTHER" id="PTHR34220:SF7">
    <property type="entry name" value="SENSOR HISTIDINE KINASE YPDA"/>
    <property type="match status" value="1"/>
</dbReference>
<dbReference type="EMBL" id="BMXA01000001">
    <property type="protein sequence ID" value="GGZ98575.1"/>
    <property type="molecule type" value="Genomic_DNA"/>
</dbReference>
<feature type="transmembrane region" description="Helical" evidence="2">
    <location>
        <begin position="131"/>
        <end position="157"/>
    </location>
</feature>
<dbReference type="GO" id="GO:0016020">
    <property type="term" value="C:membrane"/>
    <property type="evidence" value="ECO:0007669"/>
    <property type="project" value="InterPro"/>
</dbReference>
<comment type="caution">
    <text evidence="4">The sequence shown here is derived from an EMBL/GenBank/DDBJ whole genome shotgun (WGS) entry which is preliminary data.</text>
</comment>
<feature type="transmembrane region" description="Helical" evidence="2">
    <location>
        <begin position="46"/>
        <end position="67"/>
    </location>
</feature>
<protein>
    <recommendedName>
        <fullName evidence="3">Signal transduction histidine kinase internal region domain-containing protein</fullName>
    </recommendedName>
</protein>
<accession>A0A918RFY2</accession>
<name>A0A918RFY2_9GAMM</name>
<sequence length="377" mass="42665">MQTQASHSVPLFTASRSFWVCHIGGVLLQFSFALVLWFVFGFKEGFSVSMLGNTLWLCAFFIGGLYVRQRNIVYRRLDLPNSTIIVKNVGLVLAVSVMAVAFMCVIMLPIHYDEIIRLQRLQAPSQSPEHIIWAFLFGNFVQSTLYFVCWVAVYLGITNSRRAHQTRIDNLQLQNSLKEARLSSLANQLNPHFLFNALNNIRFMITEDAKQAENMLMSLSAVLRYSLESSKQETVMLSQELDITQRYLDLVKIQFEDRLRLSMRVDDGLQSVMVPPMMLQMLLENAVKHGIERMQFGGDVDVSIVKESDMMKVSVSNSMPDSPSVSAANDTNGESGIGLRNIDQRLQLLYGPAAGLYTDVNDHKFHTRVVVPLEQAQ</sequence>
<keyword evidence="2" id="KW-0472">Membrane</keyword>
<dbReference type="InterPro" id="IPR010559">
    <property type="entry name" value="Sig_transdc_His_kin_internal"/>
</dbReference>
<evidence type="ECO:0000313" key="4">
    <source>
        <dbReference type="EMBL" id="GGZ98575.1"/>
    </source>
</evidence>
<evidence type="ECO:0000256" key="1">
    <source>
        <dbReference type="SAM" id="MobiDB-lite"/>
    </source>
</evidence>
<dbReference type="Gene3D" id="3.30.565.10">
    <property type="entry name" value="Histidine kinase-like ATPase, C-terminal domain"/>
    <property type="match status" value="1"/>
</dbReference>
<keyword evidence="2" id="KW-0812">Transmembrane</keyword>
<feature type="transmembrane region" description="Helical" evidence="2">
    <location>
        <begin position="88"/>
        <end position="111"/>
    </location>
</feature>
<feature type="transmembrane region" description="Helical" evidence="2">
    <location>
        <begin position="20"/>
        <end position="40"/>
    </location>
</feature>
<gene>
    <name evidence="4" type="ORF">GCM10008090_03850</name>
</gene>
<organism evidence="4 5">
    <name type="scientific">Arenicella chitinivorans</name>
    <dbReference type="NCBI Taxonomy" id="1329800"/>
    <lineage>
        <taxon>Bacteria</taxon>
        <taxon>Pseudomonadati</taxon>
        <taxon>Pseudomonadota</taxon>
        <taxon>Gammaproteobacteria</taxon>
        <taxon>Arenicellales</taxon>
        <taxon>Arenicellaceae</taxon>
        <taxon>Arenicella</taxon>
    </lineage>
</organism>